<sequence length="104" mass="10906">MEEGVHGGGGGSGGGLGIGEGSSGRLGVEQRQCCIASTVSSSSAEEYEKRDAKPVKGDSKTKVISRMKELIRCLQLPNLRRMGSSLATSLRWEAERSSTCSTVS</sequence>
<protein>
    <submittedName>
        <fullName evidence="2">Uncharacterized protein</fullName>
    </submittedName>
</protein>
<reference evidence="2 3" key="1">
    <citation type="submission" date="2024-04" db="EMBL/GenBank/DDBJ databases">
        <authorList>
            <person name="Fracassetti M."/>
        </authorList>
    </citation>
    <scope>NUCLEOTIDE SEQUENCE [LARGE SCALE GENOMIC DNA]</scope>
</reference>
<evidence type="ECO:0000313" key="2">
    <source>
        <dbReference type="EMBL" id="CAL1389286.1"/>
    </source>
</evidence>
<accession>A0AAV2ETE5</accession>
<keyword evidence="3" id="KW-1185">Reference proteome</keyword>
<organism evidence="2 3">
    <name type="scientific">Linum trigynum</name>
    <dbReference type="NCBI Taxonomy" id="586398"/>
    <lineage>
        <taxon>Eukaryota</taxon>
        <taxon>Viridiplantae</taxon>
        <taxon>Streptophyta</taxon>
        <taxon>Embryophyta</taxon>
        <taxon>Tracheophyta</taxon>
        <taxon>Spermatophyta</taxon>
        <taxon>Magnoliopsida</taxon>
        <taxon>eudicotyledons</taxon>
        <taxon>Gunneridae</taxon>
        <taxon>Pentapetalae</taxon>
        <taxon>rosids</taxon>
        <taxon>fabids</taxon>
        <taxon>Malpighiales</taxon>
        <taxon>Linaceae</taxon>
        <taxon>Linum</taxon>
    </lineage>
</organism>
<gene>
    <name evidence="2" type="ORF">LTRI10_LOCUS30156</name>
</gene>
<feature type="region of interest" description="Disordered" evidence="1">
    <location>
        <begin position="39"/>
        <end position="60"/>
    </location>
</feature>
<dbReference type="AlphaFoldDB" id="A0AAV2ETE5"/>
<evidence type="ECO:0000313" key="3">
    <source>
        <dbReference type="Proteomes" id="UP001497516"/>
    </source>
</evidence>
<feature type="region of interest" description="Disordered" evidence="1">
    <location>
        <begin position="1"/>
        <end position="24"/>
    </location>
</feature>
<feature type="compositionally biased region" description="Basic and acidic residues" evidence="1">
    <location>
        <begin position="46"/>
        <end position="60"/>
    </location>
</feature>
<dbReference type="Proteomes" id="UP001497516">
    <property type="component" value="Chromosome 5"/>
</dbReference>
<dbReference type="EMBL" id="OZ034818">
    <property type="protein sequence ID" value="CAL1389286.1"/>
    <property type="molecule type" value="Genomic_DNA"/>
</dbReference>
<proteinExistence type="predicted"/>
<evidence type="ECO:0000256" key="1">
    <source>
        <dbReference type="SAM" id="MobiDB-lite"/>
    </source>
</evidence>
<name>A0AAV2ETE5_9ROSI</name>